<name>S5AL89_9ALTE</name>
<keyword evidence="3" id="KW-0614">Plasmid</keyword>
<dbReference type="BioCyc" id="AMAC1300253:G12YX-3571-MONOMER"/>
<feature type="chain" id="PRO_5004535157" evidence="2">
    <location>
        <begin position="26"/>
        <end position="474"/>
    </location>
</feature>
<sequence>MRFKLKTLTTGVAVGLLCVSMSVKADVRDVFDRYTSSSPGAYTNSDGSRTFYGGSFRAQIDQNPVQLLGFSAPKISAGCGGIDMYAGSFSLVSGDEVVQMLRGVAQGVPAYFFQLALSNICSKCENLMAAINEQIRELNKWGRLSCEEAGNAILNSDALAPMVNSMRQSEIPALNAEDGLIDSWATSLKELDWGPGNDNEFNTPNTRLEEFSLGNLLAHLVKEMTVSGYRFIPMGSNEETNKVLVVEYLTSLLGKTQIHVMENGKSKSDSVPSTITVKDLFPMEGDLDAIKLVRCSGSGATVADKCETMTNPQTYAAGSVKYETMVGLIPKMQKIISNDDAGDLGIIQRLREKIPFEAKHTKLMLLARYNFVGIAVSKRTISDIRLNYVYHDIKASILYDYNREMLNMLSALAAVAKRTKGEVDNAMVEAMTIEYRAQFRDAINELDAELEKAQANALAIEQAEAAKGEKPIKT</sequence>
<protein>
    <submittedName>
        <fullName evidence="3">TrhH</fullName>
    </submittedName>
</protein>
<dbReference type="HOGENOM" id="CLU_575749_0_0_6"/>
<evidence type="ECO:0000256" key="1">
    <source>
        <dbReference type="SAM" id="Coils"/>
    </source>
</evidence>
<evidence type="ECO:0000313" key="4">
    <source>
        <dbReference type="Proteomes" id="UP000014909"/>
    </source>
</evidence>
<dbReference type="Pfam" id="PF06122">
    <property type="entry name" value="TraH"/>
    <property type="match status" value="1"/>
</dbReference>
<keyword evidence="1" id="KW-0175">Coiled coil</keyword>
<dbReference type="AlphaFoldDB" id="S5AL89"/>
<keyword evidence="2" id="KW-0732">Signal</keyword>
<organism evidence="3 4">
    <name type="scientific">Alteromonas mediterranea 615</name>
    <dbReference type="NCBI Taxonomy" id="1300253"/>
    <lineage>
        <taxon>Bacteria</taxon>
        <taxon>Pseudomonadati</taxon>
        <taxon>Pseudomonadota</taxon>
        <taxon>Gammaproteobacteria</taxon>
        <taxon>Alteromonadales</taxon>
        <taxon>Alteromonadaceae</taxon>
        <taxon>Alteromonas/Salinimonas group</taxon>
        <taxon>Alteromonas</taxon>
    </lineage>
</organism>
<dbReference type="KEGG" id="amh:I633_22521"/>
<dbReference type="Proteomes" id="UP000014909">
    <property type="component" value="Plasmid unnamed"/>
</dbReference>
<feature type="coiled-coil region" evidence="1">
    <location>
        <begin position="436"/>
        <end position="463"/>
    </location>
</feature>
<evidence type="ECO:0000313" key="3">
    <source>
        <dbReference type="EMBL" id="AGP79924.1"/>
    </source>
</evidence>
<proteinExistence type="predicted"/>
<evidence type="ECO:0000256" key="2">
    <source>
        <dbReference type="SAM" id="SignalP"/>
    </source>
</evidence>
<geneLocation type="plasmid" evidence="3">
    <name>unnamed</name>
</geneLocation>
<dbReference type="InterPro" id="IPR010927">
    <property type="entry name" value="T4SS_TraH"/>
</dbReference>
<dbReference type="PATRIC" id="fig|1300253.3.peg.4692"/>
<reference evidence="3 4" key="1">
    <citation type="journal article" date="2013" name="Genome Biol. Evol.">
        <title>Genomic Diversity of "Deep Ecotype" Alteromonas macleodii Isolates: Evidence for Pan-Mediterranean Clonal Frames.</title>
        <authorList>
            <person name="Lopez-Perez M."/>
            <person name="Gonzaga A."/>
            <person name="Rodriguez-Valera F."/>
        </authorList>
    </citation>
    <scope>NUCLEOTIDE SEQUENCE [LARGE SCALE GENOMIC DNA]</scope>
    <source>
        <strain evidence="4">'English Channel 615'</strain>
        <plasmid evidence="4">Plasmid</plasmid>
    </source>
</reference>
<dbReference type="EMBL" id="CP004847">
    <property type="protein sequence ID" value="AGP79924.1"/>
    <property type="molecule type" value="Genomic_DNA"/>
</dbReference>
<accession>S5AL89</accession>
<feature type="signal peptide" evidence="2">
    <location>
        <begin position="1"/>
        <end position="25"/>
    </location>
</feature>
<gene>
    <name evidence="3" type="ORF">I633_22521</name>
</gene>